<dbReference type="Gene3D" id="1.25.40.10">
    <property type="entry name" value="Tetratricopeptide repeat domain"/>
    <property type="match status" value="1"/>
</dbReference>
<name>A0A653I6E3_9BACL</name>
<gene>
    <name evidence="2" type="ORF">EXIGUO9Y_190084</name>
</gene>
<keyword evidence="3" id="KW-1185">Reference proteome</keyword>
<dbReference type="InterPro" id="IPR010982">
    <property type="entry name" value="Lambda_DNA-bd_dom_sf"/>
</dbReference>
<evidence type="ECO:0000259" key="1">
    <source>
        <dbReference type="PROSITE" id="PS50943"/>
    </source>
</evidence>
<dbReference type="InterPro" id="IPR001387">
    <property type="entry name" value="Cro/C1-type_HTH"/>
</dbReference>
<dbReference type="SMART" id="SM00530">
    <property type="entry name" value="HTH_XRE"/>
    <property type="match status" value="1"/>
</dbReference>
<accession>A0A653I6E3</accession>
<evidence type="ECO:0000313" key="3">
    <source>
        <dbReference type="Proteomes" id="UP000439752"/>
    </source>
</evidence>
<dbReference type="InterPro" id="IPR041315">
    <property type="entry name" value="PlcR_TPR"/>
</dbReference>
<feature type="domain" description="HTH cro/C1-type" evidence="1">
    <location>
        <begin position="12"/>
        <end position="65"/>
    </location>
</feature>
<sequence length="295" mass="34920">MKTSHHSVGKRIKQKRIEKKLTQSELSDTICSQAELSKIENGLNSPTVQLLGLIAKRLGTSITTLLEDYEMTDRFQNIDRQLLSLMREEQYLELLLLIENRFSLESDDEIKLLLRYHQVIAEYRLQRIDFRTASVILLQLANSKDLVYDAPMMYIRIKMAISIFYAENKQFTQAEKIYKELETTDFLSVTMKVQQLKVLYNHAKLVYKIKGFKKGVLICTTGIEQSAQLNHLSYIAHFYYQRAECYEEMYGFDNRTRNDYTMAYELFKALEMKRYVKIVEDTKKQFLKQFHHKPK</sequence>
<dbReference type="Gene3D" id="1.10.260.40">
    <property type="entry name" value="lambda repressor-like DNA-binding domains"/>
    <property type="match status" value="1"/>
</dbReference>
<organism evidence="2 3">
    <name type="scientific">Exiguobacterium oxidotolerans</name>
    <dbReference type="NCBI Taxonomy" id="223958"/>
    <lineage>
        <taxon>Bacteria</taxon>
        <taxon>Bacillati</taxon>
        <taxon>Bacillota</taxon>
        <taxon>Bacilli</taxon>
        <taxon>Bacillales</taxon>
        <taxon>Bacillales Family XII. Incertae Sedis</taxon>
        <taxon>Exiguobacterium</taxon>
    </lineage>
</organism>
<dbReference type="InterPro" id="IPR053163">
    <property type="entry name" value="HTH-type_regulator_Rgg"/>
</dbReference>
<protein>
    <submittedName>
        <fullName evidence="2">Helix-turn-helix protein</fullName>
    </submittedName>
</protein>
<dbReference type="Proteomes" id="UP000439752">
    <property type="component" value="Unassembled WGS sequence"/>
</dbReference>
<reference evidence="2 3" key="1">
    <citation type="submission" date="2019-10" db="EMBL/GenBank/DDBJ databases">
        <authorList>
            <person name="Karimi E."/>
        </authorList>
    </citation>
    <scope>NUCLEOTIDE SEQUENCE [LARGE SCALE GENOMIC DNA]</scope>
    <source>
        <strain evidence="2">Exiguobacterium sp. 9Y</strain>
    </source>
</reference>
<dbReference type="Pfam" id="PF18768">
    <property type="entry name" value="RNPP_C"/>
    <property type="match status" value="1"/>
</dbReference>
<dbReference type="EMBL" id="CABWKQ010000011">
    <property type="protein sequence ID" value="VWX34646.1"/>
    <property type="molecule type" value="Genomic_DNA"/>
</dbReference>
<dbReference type="RefSeq" id="WP_029330502.1">
    <property type="nucleotide sequence ID" value="NZ_LR732311.1"/>
</dbReference>
<dbReference type="Pfam" id="PF01381">
    <property type="entry name" value="HTH_3"/>
    <property type="match status" value="1"/>
</dbReference>
<dbReference type="GO" id="GO:0003677">
    <property type="term" value="F:DNA binding"/>
    <property type="evidence" value="ECO:0007669"/>
    <property type="project" value="InterPro"/>
</dbReference>
<proteinExistence type="predicted"/>
<dbReference type="CDD" id="cd00093">
    <property type="entry name" value="HTH_XRE"/>
    <property type="match status" value="1"/>
</dbReference>
<dbReference type="InterPro" id="IPR011990">
    <property type="entry name" value="TPR-like_helical_dom_sf"/>
</dbReference>
<dbReference type="PROSITE" id="PS50943">
    <property type="entry name" value="HTH_CROC1"/>
    <property type="match status" value="1"/>
</dbReference>
<dbReference type="AlphaFoldDB" id="A0A653I6E3"/>
<dbReference type="SUPFAM" id="SSF47413">
    <property type="entry name" value="lambda repressor-like DNA-binding domains"/>
    <property type="match status" value="1"/>
</dbReference>
<dbReference type="PANTHER" id="PTHR37038:SF14">
    <property type="entry name" value="TRANSCRIPTIONAL ACTIVATOR"/>
    <property type="match status" value="1"/>
</dbReference>
<evidence type="ECO:0000313" key="2">
    <source>
        <dbReference type="EMBL" id="VWX34646.1"/>
    </source>
</evidence>
<dbReference type="PANTHER" id="PTHR37038">
    <property type="entry name" value="TRANSCRIPTIONAL REGULATOR-RELATED"/>
    <property type="match status" value="1"/>
</dbReference>